<feature type="region of interest" description="Disordered" evidence="1">
    <location>
        <begin position="100"/>
        <end position="119"/>
    </location>
</feature>
<accession>A0A8C5P5W5</accession>
<feature type="compositionally biased region" description="Basic and acidic residues" evidence="1">
    <location>
        <begin position="33"/>
        <end position="48"/>
    </location>
</feature>
<dbReference type="PANTHER" id="PTHR22035:SF4">
    <property type="entry name" value="COILED-COIL DOMAIN-CONTAINING PROTEIN 7"/>
    <property type="match status" value="1"/>
</dbReference>
<evidence type="ECO:0000313" key="2">
    <source>
        <dbReference type="Ensembl" id="ENSJJAP00000024346.1"/>
    </source>
</evidence>
<reference evidence="2" key="2">
    <citation type="submission" date="2025-09" db="UniProtKB">
        <authorList>
            <consortium name="Ensembl"/>
        </authorList>
    </citation>
    <scope>IDENTIFICATION</scope>
</reference>
<dbReference type="InterPro" id="IPR029272">
    <property type="entry name" value="CCDC7"/>
</dbReference>
<keyword evidence="3" id="KW-1185">Reference proteome</keyword>
<evidence type="ECO:0000256" key="1">
    <source>
        <dbReference type="SAM" id="MobiDB-lite"/>
    </source>
</evidence>
<feature type="region of interest" description="Disordered" evidence="1">
    <location>
        <begin position="13"/>
        <end position="58"/>
    </location>
</feature>
<name>A0A8C5P5W5_JACJA</name>
<evidence type="ECO:0008006" key="4">
    <source>
        <dbReference type="Google" id="ProtNLM"/>
    </source>
</evidence>
<reference evidence="2" key="1">
    <citation type="submission" date="2025-08" db="UniProtKB">
        <authorList>
            <consortium name="Ensembl"/>
        </authorList>
    </citation>
    <scope>IDENTIFICATION</scope>
</reference>
<feature type="compositionally biased region" description="Low complexity" evidence="1">
    <location>
        <begin position="103"/>
        <end position="113"/>
    </location>
</feature>
<protein>
    <recommendedName>
        <fullName evidence="4">Coiled-coil domain containing 7</fullName>
    </recommendedName>
</protein>
<evidence type="ECO:0000313" key="3">
    <source>
        <dbReference type="Proteomes" id="UP000694385"/>
    </source>
</evidence>
<dbReference type="GeneTree" id="ENSGT00390000009751"/>
<dbReference type="AlphaFoldDB" id="A0A8C5P5W5"/>
<dbReference type="Proteomes" id="UP000694385">
    <property type="component" value="Unassembled WGS sequence"/>
</dbReference>
<dbReference type="PANTHER" id="PTHR22035">
    <property type="entry name" value="COILED-COIL DOMAIN-CONTAINING PROTEIN 7"/>
    <property type="match status" value="1"/>
</dbReference>
<dbReference type="Ensembl" id="ENSJJAT00000030928.1">
    <property type="protein sequence ID" value="ENSJJAP00000024346.1"/>
    <property type="gene ID" value="ENSJJAG00000023843.1"/>
</dbReference>
<proteinExistence type="predicted"/>
<sequence length="119" mass="12799">QSAKHLAAITKKLSNVPDLPHKKGQLMSPLSPKQKEKLGAKSVPDKIEPMVLRSPPTGESVMRYALPIPSSKTKESLAGEMVRRITKHLQTAVASLEDAYGPVTEGGEVGVTTEEQDLS</sequence>
<dbReference type="OMA" id="QNVCILT"/>
<organism evidence="2 3">
    <name type="scientific">Jaculus jaculus</name>
    <name type="common">Lesser Egyptian jerboa</name>
    <dbReference type="NCBI Taxonomy" id="51337"/>
    <lineage>
        <taxon>Eukaryota</taxon>
        <taxon>Metazoa</taxon>
        <taxon>Chordata</taxon>
        <taxon>Craniata</taxon>
        <taxon>Vertebrata</taxon>
        <taxon>Euteleostomi</taxon>
        <taxon>Mammalia</taxon>
        <taxon>Eutheria</taxon>
        <taxon>Euarchontoglires</taxon>
        <taxon>Glires</taxon>
        <taxon>Rodentia</taxon>
        <taxon>Myomorpha</taxon>
        <taxon>Dipodoidea</taxon>
        <taxon>Dipodidae</taxon>
        <taxon>Dipodinae</taxon>
        <taxon>Jaculus</taxon>
    </lineage>
</organism>
<dbReference type="Pfam" id="PF15368">
    <property type="entry name" value="BioT2"/>
    <property type="match status" value="1"/>
</dbReference>
<gene>
    <name evidence="2" type="primary">Ccdc7</name>
</gene>